<evidence type="ECO:0000256" key="5">
    <source>
        <dbReference type="ARBA" id="ARBA00022777"/>
    </source>
</evidence>
<dbReference type="Proteomes" id="UP000019763">
    <property type="component" value="Unassembled WGS sequence"/>
</dbReference>
<dbReference type="InterPro" id="IPR050108">
    <property type="entry name" value="CDK"/>
</dbReference>
<dbReference type="OMA" id="RIKFIPQ"/>
<dbReference type="AlphaFoldDB" id="A0A023AZF9"/>
<evidence type="ECO:0000256" key="9">
    <source>
        <dbReference type="ARBA" id="ARBA00041902"/>
    </source>
</evidence>
<evidence type="ECO:0000256" key="4">
    <source>
        <dbReference type="ARBA" id="ARBA00022741"/>
    </source>
</evidence>
<dbReference type="PROSITE" id="PS50011">
    <property type="entry name" value="PROTEIN_KINASE_DOM"/>
    <property type="match status" value="1"/>
</dbReference>
<dbReference type="SMART" id="SM00220">
    <property type="entry name" value="S_TKc"/>
    <property type="match status" value="1"/>
</dbReference>
<evidence type="ECO:0000256" key="3">
    <source>
        <dbReference type="ARBA" id="ARBA00022679"/>
    </source>
</evidence>
<evidence type="ECO:0000256" key="1">
    <source>
        <dbReference type="ARBA" id="ARBA00012425"/>
    </source>
</evidence>
<feature type="binding site" evidence="13">
    <location>
        <position position="46"/>
    </location>
    <ligand>
        <name>ATP</name>
        <dbReference type="ChEBI" id="CHEBI:30616"/>
    </ligand>
</feature>
<dbReference type="OrthoDB" id="28397at2759"/>
<dbReference type="InterPro" id="IPR000719">
    <property type="entry name" value="Prot_kinase_dom"/>
</dbReference>
<dbReference type="GO" id="GO:0000082">
    <property type="term" value="P:G1/S transition of mitotic cell cycle"/>
    <property type="evidence" value="ECO:0007669"/>
    <property type="project" value="TreeGrafter"/>
</dbReference>
<keyword evidence="4 13" id="KW-0547">Nucleotide-binding</keyword>
<dbReference type="eggNOG" id="KOG0594">
    <property type="taxonomic scope" value="Eukaryota"/>
</dbReference>
<dbReference type="FunFam" id="1.10.510.10:FF:000624">
    <property type="entry name" value="Mitogen-activated protein kinase"/>
    <property type="match status" value="1"/>
</dbReference>
<comment type="catalytic activity">
    <reaction evidence="12">
        <text>L-seryl-[protein] + ATP = O-phospho-L-seryl-[protein] + ADP + H(+)</text>
        <dbReference type="Rhea" id="RHEA:17989"/>
        <dbReference type="Rhea" id="RHEA-COMP:9863"/>
        <dbReference type="Rhea" id="RHEA-COMP:11604"/>
        <dbReference type="ChEBI" id="CHEBI:15378"/>
        <dbReference type="ChEBI" id="CHEBI:29999"/>
        <dbReference type="ChEBI" id="CHEBI:30616"/>
        <dbReference type="ChEBI" id="CHEBI:83421"/>
        <dbReference type="ChEBI" id="CHEBI:456216"/>
        <dbReference type="EC" id="2.7.11.22"/>
    </reaction>
</comment>
<dbReference type="PANTHER" id="PTHR24056">
    <property type="entry name" value="CELL DIVISION PROTEIN KINASE"/>
    <property type="match status" value="1"/>
</dbReference>
<dbReference type="GO" id="GO:0004693">
    <property type="term" value="F:cyclin-dependent protein serine/threonine kinase activity"/>
    <property type="evidence" value="ECO:0007669"/>
    <property type="project" value="UniProtKB-EC"/>
</dbReference>
<evidence type="ECO:0000256" key="8">
    <source>
        <dbReference type="ARBA" id="ARBA00039612"/>
    </source>
</evidence>
<sequence>MSLVKTFHTSEGVFEAGPSDVLGKGTYGTVFRVRKRDDPSERRAIKIFMPETLDENEGVPSTTLREVNAVKSVDHPNVISVKEVVMPANGSLTEMFVVMELCRGTLRDKVQELVKKHLSNETKWVRPLEYRNSGHHSAAGSNLTDVRLPLEYVKEAKIISWQILNAVAVCHSRGIMHRDLKPANILWSDDDLLKVADFGLARFVRGRPTSDDHVVPQTGEVQTMWYRAPEVLLGDENYGLLVDDWSIGCVIAELFKFRISVSNKRIEPEPLFSGRGDVHTLLLIFEALGTSPVITTNPTVSTSESYLRTLPFWSDFFPQWTNGNLRQKLCLLDDLGYDLVTRLLTINPQKRTACRYLLSHPWFEDVKTDLKRFEPWYKAFQHDIIRMLEIDRLPPARPLEEVTTTDGPDAAAARRKRGKENVQNVNKRK</sequence>
<dbReference type="SUPFAM" id="SSF56112">
    <property type="entry name" value="Protein kinase-like (PK-like)"/>
    <property type="match status" value="1"/>
</dbReference>
<comment type="subunit">
    <text evidence="7">May form a complex composed of at least the catalytic subunit CRK2 and a cyclin.</text>
</comment>
<keyword evidence="3 16" id="KW-0808">Transferase</keyword>
<dbReference type="PROSITE" id="PS00107">
    <property type="entry name" value="PROTEIN_KINASE_ATP"/>
    <property type="match status" value="1"/>
</dbReference>
<dbReference type="GO" id="GO:0030332">
    <property type="term" value="F:cyclin binding"/>
    <property type="evidence" value="ECO:0007669"/>
    <property type="project" value="TreeGrafter"/>
</dbReference>
<accession>A0A023AZF9</accession>
<evidence type="ECO:0000256" key="12">
    <source>
        <dbReference type="ARBA" id="ARBA00048367"/>
    </source>
</evidence>
<protein>
    <recommendedName>
        <fullName evidence="8">Cyclin-dependent kinase 2 homolog</fullName>
        <ecNumber evidence="1">2.7.11.22</ecNumber>
    </recommendedName>
    <alternativeName>
        <fullName evidence="9">Cell division control protein 2 homolog</fullName>
    </alternativeName>
    <alternativeName>
        <fullName evidence="10">cdc2-related kinase 2</fullName>
    </alternativeName>
</protein>
<evidence type="ECO:0000256" key="7">
    <source>
        <dbReference type="ARBA" id="ARBA00038543"/>
    </source>
</evidence>
<evidence type="ECO:0000256" key="13">
    <source>
        <dbReference type="PROSITE-ProRule" id="PRU10141"/>
    </source>
</evidence>
<dbReference type="GO" id="GO:0106310">
    <property type="term" value="F:protein serine kinase activity"/>
    <property type="evidence" value="ECO:0007669"/>
    <property type="project" value="RHEA"/>
</dbReference>
<dbReference type="GO" id="GO:0005634">
    <property type="term" value="C:nucleus"/>
    <property type="evidence" value="ECO:0007669"/>
    <property type="project" value="TreeGrafter"/>
</dbReference>
<dbReference type="PANTHER" id="PTHR24056:SF254">
    <property type="entry name" value="CYCLIN-DEPENDENT KINASE 2"/>
    <property type="match status" value="1"/>
</dbReference>
<comment type="caution">
    <text evidence="16">The sequence shown here is derived from an EMBL/GenBank/DDBJ whole genome shotgun (WGS) entry which is preliminary data.</text>
</comment>
<dbReference type="Gene3D" id="1.10.510.10">
    <property type="entry name" value="Transferase(Phosphotransferase) domain 1"/>
    <property type="match status" value="1"/>
</dbReference>
<keyword evidence="5 16" id="KW-0418">Kinase</keyword>
<keyword evidence="17" id="KW-1185">Reference proteome</keyword>
<feature type="domain" description="Protein kinase" evidence="15">
    <location>
        <begin position="16"/>
        <end position="363"/>
    </location>
</feature>
<dbReference type="EC" id="2.7.11.22" evidence="1"/>
<dbReference type="GO" id="GO:0000307">
    <property type="term" value="C:cyclin-dependent protein kinase holoenzyme complex"/>
    <property type="evidence" value="ECO:0007669"/>
    <property type="project" value="TreeGrafter"/>
</dbReference>
<dbReference type="GeneID" id="22915277"/>
<dbReference type="GO" id="GO:0005524">
    <property type="term" value="F:ATP binding"/>
    <property type="evidence" value="ECO:0007669"/>
    <property type="project" value="UniProtKB-UniRule"/>
</dbReference>
<dbReference type="Gene3D" id="3.30.200.20">
    <property type="entry name" value="Phosphorylase Kinase, domain 1"/>
    <property type="match status" value="1"/>
</dbReference>
<organism evidence="16 17">
    <name type="scientific">Gregarina niphandrodes</name>
    <name type="common">Septate eugregarine</name>
    <dbReference type="NCBI Taxonomy" id="110365"/>
    <lineage>
        <taxon>Eukaryota</taxon>
        <taxon>Sar</taxon>
        <taxon>Alveolata</taxon>
        <taxon>Apicomplexa</taxon>
        <taxon>Conoidasida</taxon>
        <taxon>Gregarinasina</taxon>
        <taxon>Eugregarinorida</taxon>
        <taxon>Gregarinidae</taxon>
        <taxon>Gregarina</taxon>
    </lineage>
</organism>
<dbReference type="GO" id="GO:0010389">
    <property type="term" value="P:regulation of G2/M transition of mitotic cell cycle"/>
    <property type="evidence" value="ECO:0007669"/>
    <property type="project" value="TreeGrafter"/>
</dbReference>
<reference evidence="16" key="1">
    <citation type="submission" date="2013-12" db="EMBL/GenBank/DDBJ databases">
        <authorList>
            <person name="Omoto C.K."/>
            <person name="Sibley D."/>
            <person name="Venepally P."/>
            <person name="Hadjithomas M."/>
            <person name="Karamycheva S."/>
            <person name="Brunk B."/>
            <person name="Roos D."/>
            <person name="Caler E."/>
            <person name="Lorenzi H."/>
        </authorList>
    </citation>
    <scope>NUCLEOTIDE SEQUENCE</scope>
</reference>
<dbReference type="GO" id="GO:0007165">
    <property type="term" value="P:signal transduction"/>
    <property type="evidence" value="ECO:0007669"/>
    <property type="project" value="TreeGrafter"/>
</dbReference>
<evidence type="ECO:0000313" key="16">
    <source>
        <dbReference type="EMBL" id="EZG44160.1"/>
    </source>
</evidence>
<dbReference type="InterPro" id="IPR011009">
    <property type="entry name" value="Kinase-like_dom_sf"/>
</dbReference>
<dbReference type="GO" id="GO:0010468">
    <property type="term" value="P:regulation of gene expression"/>
    <property type="evidence" value="ECO:0007669"/>
    <property type="project" value="TreeGrafter"/>
</dbReference>
<dbReference type="Pfam" id="PF00069">
    <property type="entry name" value="Pkinase"/>
    <property type="match status" value="1"/>
</dbReference>
<evidence type="ECO:0000256" key="11">
    <source>
        <dbReference type="ARBA" id="ARBA00047811"/>
    </source>
</evidence>
<evidence type="ECO:0000259" key="15">
    <source>
        <dbReference type="PROSITE" id="PS50011"/>
    </source>
</evidence>
<evidence type="ECO:0000256" key="6">
    <source>
        <dbReference type="ARBA" id="ARBA00022840"/>
    </source>
</evidence>
<keyword evidence="2" id="KW-0723">Serine/threonine-protein kinase</keyword>
<evidence type="ECO:0000256" key="2">
    <source>
        <dbReference type="ARBA" id="ARBA00022527"/>
    </source>
</evidence>
<comment type="catalytic activity">
    <reaction evidence="11">
        <text>L-threonyl-[protein] + ATP = O-phospho-L-threonyl-[protein] + ADP + H(+)</text>
        <dbReference type="Rhea" id="RHEA:46608"/>
        <dbReference type="Rhea" id="RHEA-COMP:11060"/>
        <dbReference type="Rhea" id="RHEA-COMP:11605"/>
        <dbReference type="ChEBI" id="CHEBI:15378"/>
        <dbReference type="ChEBI" id="CHEBI:30013"/>
        <dbReference type="ChEBI" id="CHEBI:30616"/>
        <dbReference type="ChEBI" id="CHEBI:61977"/>
        <dbReference type="ChEBI" id="CHEBI:456216"/>
        <dbReference type="EC" id="2.7.11.22"/>
    </reaction>
</comment>
<gene>
    <name evidence="16" type="ORF">GNI_151390</name>
</gene>
<name>A0A023AZF9_GRENI</name>
<dbReference type="GO" id="GO:0005737">
    <property type="term" value="C:cytoplasm"/>
    <property type="evidence" value="ECO:0007669"/>
    <property type="project" value="TreeGrafter"/>
</dbReference>
<dbReference type="VEuPathDB" id="CryptoDB:GNI_151390"/>
<dbReference type="InterPro" id="IPR017441">
    <property type="entry name" value="Protein_kinase_ATP_BS"/>
</dbReference>
<dbReference type="RefSeq" id="XP_011132784.1">
    <property type="nucleotide sequence ID" value="XM_011134482.1"/>
</dbReference>
<dbReference type="EMBL" id="AFNH02001127">
    <property type="protein sequence ID" value="EZG44160.1"/>
    <property type="molecule type" value="Genomic_DNA"/>
</dbReference>
<evidence type="ECO:0000256" key="10">
    <source>
        <dbReference type="ARBA" id="ARBA00042858"/>
    </source>
</evidence>
<keyword evidence="6 13" id="KW-0067">ATP-binding</keyword>
<proteinExistence type="predicted"/>
<feature type="region of interest" description="Disordered" evidence="14">
    <location>
        <begin position="399"/>
        <end position="429"/>
    </location>
</feature>
<evidence type="ECO:0000313" key="17">
    <source>
        <dbReference type="Proteomes" id="UP000019763"/>
    </source>
</evidence>
<evidence type="ECO:0000256" key="14">
    <source>
        <dbReference type="SAM" id="MobiDB-lite"/>
    </source>
</evidence>